<proteinExistence type="predicted"/>
<feature type="compositionally biased region" description="Basic and acidic residues" evidence="3">
    <location>
        <begin position="296"/>
        <end position="314"/>
    </location>
</feature>
<feature type="domain" description="Cortactin-binding protein-2 N-terminal" evidence="4">
    <location>
        <begin position="234"/>
        <end position="283"/>
    </location>
</feature>
<evidence type="ECO:0000256" key="1">
    <source>
        <dbReference type="ARBA" id="ARBA00023054"/>
    </source>
</evidence>
<sequence>MRSCSSTLEEEENLKQSSPRKSGVRRHGRRDAKETLSSKQKSGERDLTWDDLLFLLSMLEGELQARDEVIAVLRAEKLDLALLEAKYGFLTPGAMRALQRDSINEDKKRLEEDVYQRPITELERVVQSHSECYRRMLDQLLMVERSHRNTLDTLVHEKQKHTHSSRRSLELTSRLERERDSGESSLNGRASDDVTFLLKVENQSQKQRGTTQEQRSTWEQYASKISIGTTRILEQERLKQLIYQEKTHQERKEEENNRRVSKLKAELTQLKSFTLLVVDDHQQLSKQLKTQLCRVQESKDHSEKLETQTSTDHELLEHSKEFRTQDQELKTQTGTIQDLQEHSEDLKNQSGTIQDQREHSEELKTQTGTIQNLQEHSEEFKTQTDTIQDLHELSEQLETRANRDQKLQKTSDELKTQCHRDQKLQDHPKQLRTPIRIDQELQEHLHHLKTQVSRDQKHQEHPDNLTTAKYQDLQDNSEQLKNQTYKDLGRQEYLELIKPKTSRDQKLQEHSQEMQVESAKAQNREEEWTKQLERVAQEQAEQLQSMNARLESRDMLTQELQVRIAQLEQENTTLRRAQEELRDQGMEGQGSSEAWARKEEYRGLMRKLEEQVGFSQSFRDQLEILKKSLLEMERVEQAFGSTKEEAKSLRSALDRERGNVKHLNNQLEAMRSRLRELDELETGLEKRETAIKEDLGKMKRLTALLVEERKGTSEKLKDMEERMVVSSKKLQEGQEKMNTLTEKLVEESQRNLQSKGQLEEKICMITREREEMKARLRAEEEKSSDLQDKLCMMRKRLQSLESLERETLKSKARVDECKSPGSFCYPPQEDNRVKDLTQELEQLRRKLTEKKISEDVLKNEDAFEALEKKLINEQERTKALMEELEASRNELSKYKRSNKEEINEELAIHKLSEKEMKQEQLNNRLSEKEECIMNLHQISSSSEFVEKLSEEYMLKEKLHKISQESMVKAQLSAVQRKLGLMEIRNRDLVREMDVLTRELERYRRFSRSLRPGMNGRRLSDLQMNEWRISDLQLSSKEVQTDPQQESSPSQANAIFSESPLPPKDGMDSLDRMFSGEPLQIIIRPDQNHNTALLGITRHKNSPTGPNYKSFNTSIGNNQSNPKAQSSTSNQNQLQNSPSHPSLKPQASSFSNLKHPQLSPQNTPSKSSLPNTSDHTASCSSQSENTNLRSESPGSFRSTAVIPTSGAALKQRIRILQNQISPPVKTNCDAPLDPLSVSQCSPSPDRALSPVQIVSISTSAPDPAELSETHKVFCMSPEMQNGWSQNLISTEENQIHIRLGKPCILPLLGNVRAAGVCVSQRTPAMGNNTSLSRGNNINNNNKPSSILVKPSASHITKQTETDKEPQPGVKTLMVNLGVLAPPEFPNPEDQTPPANPQLTDSALTAMDPLTISIHVLGGYLGQELWCGAALSDRNSYELVATSDRNSGTVLLSRTGTLMKWWLPRAGTLVRSRSLGQELWCGAALSDRNSYEVVATSDRNSYEVVATSDRNSGAVQLC</sequence>
<feature type="region of interest" description="Disordered" evidence="3">
    <location>
        <begin position="1034"/>
        <end position="1071"/>
    </location>
</feature>
<feature type="compositionally biased region" description="Polar residues" evidence="3">
    <location>
        <begin position="1034"/>
        <end position="1055"/>
    </location>
</feature>
<dbReference type="Proteomes" id="UP000316079">
    <property type="component" value="Unassembled WGS sequence"/>
</dbReference>
<gene>
    <name evidence="5" type="ORF">DNTS_032605</name>
</gene>
<evidence type="ECO:0000313" key="6">
    <source>
        <dbReference type="Proteomes" id="UP000316079"/>
    </source>
</evidence>
<dbReference type="InterPro" id="IPR050719">
    <property type="entry name" value="Cortactin-Actin_Reg"/>
</dbReference>
<accession>A0A553PYB7</accession>
<organism evidence="5 6">
    <name type="scientific">Danionella cerebrum</name>
    <dbReference type="NCBI Taxonomy" id="2873325"/>
    <lineage>
        <taxon>Eukaryota</taxon>
        <taxon>Metazoa</taxon>
        <taxon>Chordata</taxon>
        <taxon>Craniata</taxon>
        <taxon>Vertebrata</taxon>
        <taxon>Euteleostomi</taxon>
        <taxon>Actinopterygii</taxon>
        <taxon>Neopterygii</taxon>
        <taxon>Teleostei</taxon>
        <taxon>Ostariophysi</taxon>
        <taxon>Cypriniformes</taxon>
        <taxon>Danionidae</taxon>
        <taxon>Danioninae</taxon>
        <taxon>Danionella</taxon>
    </lineage>
</organism>
<evidence type="ECO:0000256" key="3">
    <source>
        <dbReference type="SAM" id="MobiDB-lite"/>
    </source>
</evidence>
<feature type="domain" description="Cortactin-binding protein-2 N-terminal" evidence="4">
    <location>
        <begin position="46"/>
        <end position="222"/>
    </location>
</feature>
<feature type="region of interest" description="Disordered" evidence="3">
    <location>
        <begin position="1"/>
        <end position="41"/>
    </location>
</feature>
<dbReference type="PANTHER" id="PTHR23166">
    <property type="entry name" value="FILAMIN/GPBP-INTERACTING PROTEIN"/>
    <property type="match status" value="1"/>
</dbReference>
<feature type="compositionally biased region" description="Polar residues" evidence="3">
    <location>
        <begin position="1144"/>
        <end position="1198"/>
    </location>
</feature>
<name>A0A553PYB7_9TELE</name>
<reference evidence="5 6" key="1">
    <citation type="journal article" date="2019" name="Sci. Data">
        <title>Hybrid genome assembly and annotation of Danionella translucida.</title>
        <authorList>
            <person name="Kadobianskyi M."/>
            <person name="Schulze L."/>
            <person name="Schuelke M."/>
            <person name="Judkewitz B."/>
        </authorList>
    </citation>
    <scope>NUCLEOTIDE SEQUENCE [LARGE SCALE GENOMIC DNA]</scope>
    <source>
        <strain evidence="5 6">Bolton</strain>
    </source>
</reference>
<evidence type="ECO:0000256" key="2">
    <source>
        <dbReference type="SAM" id="Coils"/>
    </source>
</evidence>
<feature type="region of interest" description="Disordered" evidence="3">
    <location>
        <begin position="155"/>
        <end position="189"/>
    </location>
</feature>
<protein>
    <recommendedName>
        <fullName evidence="4">Cortactin-binding protein-2 N-terminal domain-containing protein</fullName>
    </recommendedName>
</protein>
<feature type="region of interest" description="Disordered" evidence="3">
    <location>
        <begin position="343"/>
        <end position="369"/>
    </location>
</feature>
<evidence type="ECO:0000259" key="4">
    <source>
        <dbReference type="Pfam" id="PF09727"/>
    </source>
</evidence>
<evidence type="ECO:0000313" key="5">
    <source>
        <dbReference type="EMBL" id="TRY82678.1"/>
    </source>
</evidence>
<dbReference type="Pfam" id="PF09727">
    <property type="entry name" value="CortBP2"/>
    <property type="match status" value="2"/>
</dbReference>
<dbReference type="STRING" id="623744.A0A553PYB7"/>
<feature type="region of interest" description="Disordered" evidence="3">
    <location>
        <begin position="1096"/>
        <end position="1198"/>
    </location>
</feature>
<feature type="region of interest" description="Disordered" evidence="3">
    <location>
        <begin position="1326"/>
        <end position="1345"/>
    </location>
</feature>
<feature type="compositionally biased region" description="Basic and acidic residues" evidence="3">
    <location>
        <begin position="500"/>
        <end position="512"/>
    </location>
</feature>
<keyword evidence="1 2" id="KW-0175">Coiled coil</keyword>
<comment type="caution">
    <text evidence="5">The sequence shown here is derived from an EMBL/GenBank/DDBJ whole genome shotgun (WGS) entry which is preliminary data.</text>
</comment>
<feature type="region of interest" description="Disordered" evidence="3">
    <location>
        <begin position="500"/>
        <end position="527"/>
    </location>
</feature>
<feature type="coiled-coil region" evidence="2">
    <location>
        <begin position="646"/>
        <end position="687"/>
    </location>
</feature>
<feature type="compositionally biased region" description="Basic and acidic residues" evidence="3">
    <location>
        <begin position="355"/>
        <end position="364"/>
    </location>
</feature>
<feature type="coiled-coil region" evidence="2">
    <location>
        <begin position="833"/>
        <end position="931"/>
    </location>
</feature>
<dbReference type="EMBL" id="SRMA01026544">
    <property type="protein sequence ID" value="TRY82678.1"/>
    <property type="molecule type" value="Genomic_DNA"/>
</dbReference>
<feature type="coiled-coil region" evidence="2">
    <location>
        <begin position="716"/>
        <end position="789"/>
    </location>
</feature>
<feature type="compositionally biased region" description="Polar residues" evidence="3">
    <location>
        <begin position="1101"/>
        <end position="1123"/>
    </location>
</feature>
<feature type="compositionally biased region" description="Low complexity" evidence="3">
    <location>
        <begin position="1326"/>
        <end position="1344"/>
    </location>
</feature>
<keyword evidence="6" id="KW-1185">Reference proteome</keyword>
<feature type="compositionally biased region" description="Basic and acidic residues" evidence="3">
    <location>
        <begin position="31"/>
        <end position="41"/>
    </location>
</feature>
<feature type="region of interest" description="Disordered" evidence="3">
    <location>
        <begin position="295"/>
        <end position="314"/>
    </location>
</feature>
<dbReference type="PANTHER" id="PTHR23166:SF4">
    <property type="entry name" value="FILAMIN A-INTERACTING PROTEIN 1-LIKE"/>
    <property type="match status" value="1"/>
</dbReference>
<feature type="compositionally biased region" description="Basic and acidic residues" evidence="3">
    <location>
        <begin position="167"/>
        <end position="182"/>
    </location>
</feature>
<feature type="compositionally biased region" description="Low complexity" evidence="3">
    <location>
        <begin position="1124"/>
        <end position="1141"/>
    </location>
</feature>
<dbReference type="InterPro" id="IPR019131">
    <property type="entry name" value="Cortactin-binding_p2_N"/>
</dbReference>